<organism evidence="2 4">
    <name type="scientific">Neisseria macacae ATCC 33926</name>
    <dbReference type="NCBI Taxonomy" id="997348"/>
    <lineage>
        <taxon>Bacteria</taxon>
        <taxon>Pseudomonadati</taxon>
        <taxon>Pseudomonadota</taxon>
        <taxon>Betaproteobacteria</taxon>
        <taxon>Neisseriales</taxon>
        <taxon>Neisseriaceae</taxon>
        <taxon>Neisseria</taxon>
    </lineage>
</organism>
<accession>A0AA36UK67</accession>
<keyword evidence="1" id="KW-1133">Transmembrane helix</keyword>
<reference evidence="3 5" key="2">
    <citation type="submission" date="2022-03" db="EMBL/GenBank/DDBJ databases">
        <title>Genome sequencing of Neisseria macacae.</title>
        <authorList>
            <person name="Baek M.-G."/>
        </authorList>
    </citation>
    <scope>NUCLEOTIDE SEQUENCE [LARGE SCALE GENOMIC DNA]</scope>
    <source>
        <strain evidence="3 5">ATCC 33926</strain>
    </source>
</reference>
<evidence type="ECO:0000313" key="5">
    <source>
        <dbReference type="Proteomes" id="UP000829455"/>
    </source>
</evidence>
<dbReference type="RefSeq" id="WP_003777275.1">
    <property type="nucleotide sequence ID" value="NZ_CP094241.1"/>
</dbReference>
<evidence type="ECO:0000313" key="2">
    <source>
        <dbReference type="EMBL" id="EGQ77508.1"/>
    </source>
</evidence>
<evidence type="ECO:0000256" key="1">
    <source>
        <dbReference type="SAM" id="Phobius"/>
    </source>
</evidence>
<keyword evidence="1" id="KW-0472">Membrane</keyword>
<evidence type="ECO:0000313" key="4">
    <source>
        <dbReference type="Proteomes" id="UP000004982"/>
    </source>
</evidence>
<feature type="transmembrane region" description="Helical" evidence="1">
    <location>
        <begin position="7"/>
        <end position="30"/>
    </location>
</feature>
<name>A0AA36UK67_9NEIS</name>
<dbReference type="Proteomes" id="UP000829455">
    <property type="component" value="Chromosome"/>
</dbReference>
<dbReference type="EMBL" id="CP094241">
    <property type="protein sequence ID" value="UNV85663.1"/>
    <property type="molecule type" value="Genomic_DNA"/>
</dbReference>
<keyword evidence="1" id="KW-0812">Transmembrane</keyword>
<keyword evidence="5" id="KW-1185">Reference proteome</keyword>
<evidence type="ECO:0000313" key="3">
    <source>
        <dbReference type="EMBL" id="UNV85663.1"/>
    </source>
</evidence>
<dbReference type="EMBL" id="AFQE01000044">
    <property type="protein sequence ID" value="EGQ77508.1"/>
    <property type="molecule type" value="Genomic_DNA"/>
</dbReference>
<reference evidence="2 4" key="1">
    <citation type="submission" date="2011-05" db="EMBL/GenBank/DDBJ databases">
        <authorList>
            <person name="Muzny D."/>
            <person name="Qin X."/>
            <person name="Deng J."/>
            <person name="Jiang H."/>
            <person name="Liu Y."/>
            <person name="Qu J."/>
            <person name="Song X.-Z."/>
            <person name="Zhang L."/>
            <person name="Thornton R."/>
            <person name="Coyle M."/>
            <person name="Francisco L."/>
            <person name="Jackson L."/>
            <person name="Javaid M."/>
            <person name="Korchina V."/>
            <person name="Kovar C."/>
            <person name="Mata R."/>
            <person name="Mathew T."/>
            <person name="Ngo R."/>
            <person name="Nguyen L."/>
            <person name="Nguyen N."/>
            <person name="Okwuonu G."/>
            <person name="Ongeri F."/>
            <person name="Pham C."/>
            <person name="Simmons D."/>
            <person name="Wilczek-Boney K."/>
            <person name="Hale W."/>
            <person name="Jakkamsetti A."/>
            <person name="Pham P."/>
            <person name="Ruth R."/>
            <person name="San Lucas F."/>
            <person name="Warren J."/>
            <person name="Zhang J."/>
            <person name="Zhao Z."/>
            <person name="Zhou C."/>
            <person name="Zhu D."/>
            <person name="Lee S."/>
            <person name="Bess C."/>
            <person name="Blankenburg K."/>
            <person name="Forbes L."/>
            <person name="Fu Q."/>
            <person name="Gubbala S."/>
            <person name="Hirani K."/>
            <person name="Jayaseelan J.C."/>
            <person name="Lara F."/>
            <person name="Munidasa M."/>
            <person name="Palculict T."/>
            <person name="Patil S."/>
            <person name="Pu L.-L."/>
            <person name="Saada N."/>
            <person name="Tang L."/>
            <person name="Weissenberger G."/>
            <person name="Zhu Y."/>
            <person name="Hemphill L."/>
            <person name="Shang Y."/>
            <person name="Youmans B."/>
            <person name="Ayvaz T."/>
            <person name="Ross M."/>
            <person name="Santibanez J."/>
            <person name="Aqrawi P."/>
            <person name="Gross S."/>
            <person name="Joshi V."/>
            <person name="Fowler G."/>
            <person name="Nazareth L."/>
            <person name="Reid J."/>
            <person name="Worley K."/>
            <person name="Petrosino J."/>
            <person name="Highlander S."/>
            <person name="Gibbs R."/>
        </authorList>
    </citation>
    <scope>NUCLEOTIDE SEQUENCE [LARGE SCALE GENOMIC DNA]</scope>
    <source>
        <strain evidence="2 4">ATCC 33926</strain>
    </source>
</reference>
<dbReference type="AlphaFoldDB" id="A0AA36UK67"/>
<proteinExistence type="predicted"/>
<dbReference type="Proteomes" id="UP000004982">
    <property type="component" value="Unassembled WGS sequence"/>
</dbReference>
<sequence length="479" mass="55366">MKRFWKYLLWTLVILLLVVAVVLYIVPYYLKQREIQAAQADLALLSIQSTPSPSLKNGIDALWLLEFRTKNDADRADLMKRFGNDIQSNNNQDILKQNQELQGRRLIVPEYDDKSLDCGTTAQECLAEVRADLPKSKAVVEKYAELLANVDRLADYDIFVSRDWPNDDYGIANKPLPKLQFVTYGRKPAALDWAEGREAEAWKRVCRNIKTGRSMLNNDPELIYAMIGNAVIRRNTDLAAQMLYEKPEWANRLPAECDGMFDVLPAEEQNICLAVQEEFRLSANSLRRWEFEQQRLWFLQKWYMNVNGFYELLTLMNGEIQYTDIMFSLLLRPNVDAEHTLAHISPYFAAYCKPEKMAILKNDTKAKWMPPEDMNQTFAKKWACMGNSVGCITYAITLPAYDSNVHRLQDTAMQQRAFQAALELYRLPAGKRRAALESVLAKHSSPSRRLRWNEEQKALDFEIYQQNASPLPLKLNLEN</sequence>
<protein>
    <submittedName>
        <fullName evidence="2">Uncharacterized protein</fullName>
    </submittedName>
</protein>
<gene>
    <name evidence="2" type="ORF">HMPREF9418_0930</name>
    <name evidence="3" type="ORF">MON40_03890</name>
</gene>